<dbReference type="Gene3D" id="1.20.1060.20">
    <property type="match status" value="1"/>
</dbReference>
<dbReference type="InterPro" id="IPR010935">
    <property type="entry name" value="SMC_hinge"/>
</dbReference>
<accession>A0AAE9W7C9</accession>
<dbReference type="InterPro" id="IPR036277">
    <property type="entry name" value="SMC_hinge_sf"/>
</dbReference>
<comment type="subcellular location">
    <subcellularLocation>
        <location evidence="1 11">Nucleus</location>
    </subcellularLocation>
</comment>
<evidence type="ECO:0000313" key="15">
    <source>
        <dbReference type="Proteomes" id="UP001212411"/>
    </source>
</evidence>
<keyword evidence="10" id="KW-0131">Cell cycle</keyword>
<dbReference type="GO" id="GO:0000796">
    <property type="term" value="C:condensin complex"/>
    <property type="evidence" value="ECO:0007669"/>
    <property type="project" value="UniProtKB-ARBA"/>
</dbReference>
<dbReference type="GO" id="GO:0016887">
    <property type="term" value="F:ATP hydrolysis activity"/>
    <property type="evidence" value="ECO:0007669"/>
    <property type="project" value="InterPro"/>
</dbReference>
<keyword evidence="15" id="KW-1185">Reference proteome</keyword>
<evidence type="ECO:0000256" key="8">
    <source>
        <dbReference type="ARBA" id="ARBA00023067"/>
    </source>
</evidence>
<dbReference type="GO" id="GO:0007076">
    <property type="term" value="P:mitotic chromosome condensation"/>
    <property type="evidence" value="ECO:0007669"/>
    <property type="project" value="UniProtKB-ARBA"/>
</dbReference>
<dbReference type="Proteomes" id="UP001212411">
    <property type="component" value="Chromosome 1"/>
</dbReference>
<dbReference type="SUPFAM" id="SSF52540">
    <property type="entry name" value="P-loop containing nucleoside triphosphate hydrolases"/>
    <property type="match status" value="1"/>
</dbReference>
<dbReference type="RefSeq" id="XP_056035515.1">
    <property type="nucleotide sequence ID" value="XM_056180024.1"/>
</dbReference>
<evidence type="ECO:0000256" key="12">
    <source>
        <dbReference type="SAM" id="Coils"/>
    </source>
</evidence>
<evidence type="ECO:0000259" key="13">
    <source>
        <dbReference type="SMART" id="SM00968"/>
    </source>
</evidence>
<feature type="coiled-coil region" evidence="12">
    <location>
        <begin position="683"/>
        <end position="939"/>
    </location>
</feature>
<dbReference type="SUPFAM" id="SSF75553">
    <property type="entry name" value="Smc hinge domain"/>
    <property type="match status" value="1"/>
</dbReference>
<evidence type="ECO:0000256" key="5">
    <source>
        <dbReference type="ARBA" id="ARBA00022776"/>
    </source>
</evidence>
<dbReference type="Gene3D" id="3.40.50.300">
    <property type="entry name" value="P-loop containing nucleotide triphosphate hydrolases"/>
    <property type="match status" value="2"/>
</dbReference>
<dbReference type="PIRSF" id="PIRSF005719">
    <property type="entry name" value="SMC"/>
    <property type="match status" value="1"/>
</dbReference>
<feature type="coiled-coil region" evidence="12">
    <location>
        <begin position="319"/>
        <end position="503"/>
    </location>
</feature>
<proteinExistence type="inferred from homology"/>
<dbReference type="KEGG" id="som:SOMG_01231"/>
<dbReference type="SMART" id="SM00968">
    <property type="entry name" value="SMC_hinge"/>
    <property type="match status" value="1"/>
</dbReference>
<evidence type="ECO:0000256" key="1">
    <source>
        <dbReference type="ARBA" id="ARBA00004123"/>
    </source>
</evidence>
<dbReference type="InterPro" id="IPR003395">
    <property type="entry name" value="RecF/RecN/SMC_N"/>
</dbReference>
<dbReference type="FunFam" id="3.40.50.300:FF:000385">
    <property type="entry name" value="Structural maintenance of chromosomes 2"/>
    <property type="match status" value="1"/>
</dbReference>
<dbReference type="InterPro" id="IPR027417">
    <property type="entry name" value="P-loop_NTPase"/>
</dbReference>
<evidence type="ECO:0000256" key="10">
    <source>
        <dbReference type="ARBA" id="ARBA00023306"/>
    </source>
</evidence>
<keyword evidence="9 11" id="KW-0539">Nucleus</keyword>
<evidence type="ECO:0000256" key="6">
    <source>
        <dbReference type="ARBA" id="ARBA00022840"/>
    </source>
</evidence>
<sequence>MKIEELIIDGFKSYAVRTVISNWDDQFNAITGLNGSGKSNILDAICFVLGLTNMSTVRAQNLQDLIYKRGQAGITKASVTIVFNNREASACPIGFEDHPQVSVTRQVIMGGTSKYLINGHRALQQNVQNLFQSVQLNINNPNFLIMQGRITKVLNMKSTEILSMIEEASGTRMFEERKEKAFRTMQRKEAKVEEINTLLREEIEPRLAKLRSEKKTFLEYQQVYNDIERLSQLCVAFDYHNLSLKLEHLEKQVYQKQSGIAETESSISKSKEEIKFLEKQVKDLEKLCSSQMSASSEYASLDSQLQTTTEKITRLSTSIEIKQSSMQEEIKNLKNLKEKRTKADSLRDIKENNFQKSRLQYEQKNRDYQQTLAAVKSQEELISSLSTGLSSSEGHEIGYSKKLHEARDELNQLNAEKEIERMKLKNLSKRISELEPRRPEANKRQQQIEKQVAQLQQDVTKIESRLERGAHDSTKEKILRQNLDQLRKEREQLSDEVDTLHSRLAYLDFRYTDPIPKFDRSKVKGLVAQLFNLNKENYDKQTALEITAGGRLYNVVVENERVGAQLLQNGNLKKRVTMIPLNKISSFVASAERVGAAKNISNNRASLALEFIGYEEELLPAMQYVFGASLICDDPDVAKKVTFHPNVRLKSVTTDGDVYDPSGILTGGSVNKTAGPLLQLQKLREVSEKLKEIESEYSTVKHELTNVAAGNAQFHRLEQELQLKRHELSLMEEQKVNDPLCRLLIEHRDCKEELSSLRQKMPNLDERIREKETSINKIERDMFEWKNNKGSKMTELHSELNKLKEKLLSSTKDVEEVENELNGAKLDRESFNSEILRFTDNVSSFESSISHLKDELSELEVTLNDQQRLRKSLVEKLEQETQRYSGINNELNKFKTKLKAVDSSVNDLQLVGQKFKHEHDRLEREKNVAEVALRQLDKEHPWIQDRKQTFGQEATMFDFRAQNLRQCKEQLAALKPKFASMRKTINPKVMDMIDGVEKREAKLKAMIRTIHRDKRKIQETVYSIDKFKKQALEKTWIEVNAAFGEIFDELLPGNSAELQPPEGKEFTSGLEIRVRIGSIWKDSLAELSGGQRSLVALALIMSLLKYKPAPMYILDEIDAALDLSHTQNIGRLIKTKFKGSQFIVVSLKEGMFTNANRLFHVRFMDGNSVVQTR</sequence>
<comment type="similarity">
    <text evidence="2">Belongs to the SMC family. SMC2 subfamily.</text>
</comment>
<dbReference type="InterPro" id="IPR027120">
    <property type="entry name" value="Smc2_ABC"/>
</dbReference>
<dbReference type="EMBL" id="CP115611">
    <property type="protein sequence ID" value="WBW71272.1"/>
    <property type="molecule type" value="Genomic_DNA"/>
</dbReference>
<reference evidence="14 15" key="1">
    <citation type="journal article" date="2023" name="G3 (Bethesda)">
        <title>A high-quality reference genome for the fission yeast Schizosaccharomyces osmophilus.</title>
        <authorList>
            <person name="Jia G.S."/>
            <person name="Zhang W.C."/>
            <person name="Liang Y."/>
            <person name="Liu X.H."/>
            <person name="Rhind N."/>
            <person name="Pidoux A."/>
            <person name="Brysch-Herzberg M."/>
            <person name="Du L.L."/>
        </authorList>
    </citation>
    <scope>NUCLEOTIDE SEQUENCE [LARGE SCALE GENOMIC DNA]</scope>
    <source>
        <strain evidence="14 15">CBS 15793</strain>
    </source>
</reference>
<dbReference type="CDD" id="cd03273">
    <property type="entry name" value="ABC_SMC2_euk"/>
    <property type="match status" value="1"/>
</dbReference>
<keyword evidence="7 12" id="KW-0175">Coiled coil</keyword>
<evidence type="ECO:0000256" key="9">
    <source>
        <dbReference type="ARBA" id="ARBA00023242"/>
    </source>
</evidence>
<dbReference type="Pfam" id="PF06470">
    <property type="entry name" value="SMC_hinge"/>
    <property type="match status" value="1"/>
</dbReference>
<dbReference type="FunFam" id="3.40.50.300:FF:000278">
    <property type="entry name" value="Structural maintenance of chromosomes 2"/>
    <property type="match status" value="1"/>
</dbReference>
<keyword evidence="6" id="KW-0067">ATP-binding</keyword>
<keyword evidence="5" id="KW-0498">Mitosis</keyword>
<dbReference type="AlphaFoldDB" id="A0AAE9W7C9"/>
<dbReference type="GO" id="GO:0051301">
    <property type="term" value="P:cell division"/>
    <property type="evidence" value="ECO:0007669"/>
    <property type="project" value="UniProtKB-KW"/>
</dbReference>
<evidence type="ECO:0000256" key="3">
    <source>
        <dbReference type="ARBA" id="ARBA00022618"/>
    </source>
</evidence>
<dbReference type="FunFam" id="1.20.1060.20:FF:000005">
    <property type="entry name" value="Structural maintenance of chromosomes 2"/>
    <property type="match status" value="1"/>
</dbReference>
<dbReference type="Pfam" id="PF02463">
    <property type="entry name" value="SMC_N"/>
    <property type="match status" value="1"/>
</dbReference>
<gene>
    <name evidence="14" type="primary">cut14</name>
    <name evidence="14" type="ORF">SOMG_01231</name>
</gene>
<protein>
    <recommendedName>
        <fullName evidence="11">Structural maintenance of chromosomes protein</fullName>
    </recommendedName>
</protein>
<feature type="domain" description="SMC hinge" evidence="13">
    <location>
        <begin position="521"/>
        <end position="642"/>
    </location>
</feature>
<dbReference type="Gene3D" id="3.30.70.1620">
    <property type="match status" value="1"/>
</dbReference>
<dbReference type="GeneID" id="80874713"/>
<keyword evidence="8" id="KW-0226">DNA condensation</keyword>
<evidence type="ECO:0000256" key="2">
    <source>
        <dbReference type="ARBA" id="ARBA00005231"/>
    </source>
</evidence>
<dbReference type="InterPro" id="IPR024704">
    <property type="entry name" value="SMC"/>
</dbReference>
<evidence type="ECO:0000313" key="14">
    <source>
        <dbReference type="EMBL" id="WBW71272.1"/>
    </source>
</evidence>
<evidence type="ECO:0000256" key="11">
    <source>
        <dbReference type="PIRNR" id="PIRNR005719"/>
    </source>
</evidence>
<feature type="coiled-coil region" evidence="12">
    <location>
        <begin position="260"/>
        <end position="294"/>
    </location>
</feature>
<keyword evidence="4" id="KW-0547">Nucleotide-binding</keyword>
<dbReference type="GO" id="GO:0000793">
    <property type="term" value="C:condensed chromosome"/>
    <property type="evidence" value="ECO:0007669"/>
    <property type="project" value="UniProtKB-ARBA"/>
</dbReference>
<dbReference type="GO" id="GO:0005524">
    <property type="term" value="F:ATP binding"/>
    <property type="evidence" value="ECO:0007669"/>
    <property type="project" value="UniProtKB-KW"/>
</dbReference>
<evidence type="ECO:0000256" key="7">
    <source>
        <dbReference type="ARBA" id="ARBA00023054"/>
    </source>
</evidence>
<dbReference type="Gene3D" id="1.10.287.1490">
    <property type="match status" value="1"/>
</dbReference>
<organism evidence="14 15">
    <name type="scientific">Schizosaccharomyces osmophilus</name>
    <dbReference type="NCBI Taxonomy" id="2545709"/>
    <lineage>
        <taxon>Eukaryota</taxon>
        <taxon>Fungi</taxon>
        <taxon>Dikarya</taxon>
        <taxon>Ascomycota</taxon>
        <taxon>Taphrinomycotina</taxon>
        <taxon>Schizosaccharomycetes</taxon>
        <taxon>Schizosaccharomycetales</taxon>
        <taxon>Schizosaccharomycetaceae</taxon>
        <taxon>Schizosaccharomyces</taxon>
    </lineage>
</organism>
<evidence type="ECO:0000256" key="4">
    <source>
        <dbReference type="ARBA" id="ARBA00022741"/>
    </source>
</evidence>
<dbReference type="PANTHER" id="PTHR43977">
    <property type="entry name" value="STRUCTURAL MAINTENANCE OF CHROMOSOMES PROTEIN 3"/>
    <property type="match status" value="1"/>
</dbReference>
<dbReference type="GO" id="GO:0031981">
    <property type="term" value="C:nuclear lumen"/>
    <property type="evidence" value="ECO:0007669"/>
    <property type="project" value="UniProtKB-ARBA"/>
</dbReference>
<name>A0AAE9W7C9_9SCHI</name>
<keyword evidence="3" id="KW-0132">Cell division</keyword>